<evidence type="ECO:0000256" key="3">
    <source>
        <dbReference type="ARBA" id="ARBA00022840"/>
    </source>
</evidence>
<dbReference type="SUPFAM" id="SSF48371">
    <property type="entry name" value="ARM repeat"/>
    <property type="match status" value="1"/>
</dbReference>
<organism evidence="6 7">
    <name type="scientific">Tritrichomonas foetus</name>
    <dbReference type="NCBI Taxonomy" id="1144522"/>
    <lineage>
        <taxon>Eukaryota</taxon>
        <taxon>Metamonada</taxon>
        <taxon>Parabasalia</taxon>
        <taxon>Tritrichomonadida</taxon>
        <taxon>Tritrichomonadidae</taxon>
        <taxon>Tritrichomonas</taxon>
    </lineage>
</organism>
<dbReference type="SUPFAM" id="SSF56112">
    <property type="entry name" value="Protein kinase-like (PK-like)"/>
    <property type="match status" value="1"/>
</dbReference>
<dbReference type="InterPro" id="IPR011009">
    <property type="entry name" value="Kinase-like_dom_sf"/>
</dbReference>
<dbReference type="InterPro" id="IPR001245">
    <property type="entry name" value="Ser-Thr/Tyr_kinase_cat_dom"/>
</dbReference>
<dbReference type="AlphaFoldDB" id="A0A1J4JKY0"/>
<dbReference type="PANTHER" id="PTHR44329:SF298">
    <property type="entry name" value="MIXED LINEAGE KINASE DOMAIN-LIKE PROTEIN"/>
    <property type="match status" value="1"/>
</dbReference>
<dbReference type="InterPro" id="IPR000719">
    <property type="entry name" value="Prot_kinase_dom"/>
</dbReference>
<dbReference type="OrthoDB" id="5966500at2759"/>
<dbReference type="CDD" id="cd13999">
    <property type="entry name" value="STKc_MAP3K-like"/>
    <property type="match status" value="1"/>
</dbReference>
<feature type="binding site" evidence="4">
    <location>
        <position position="67"/>
    </location>
    <ligand>
        <name>ATP</name>
        <dbReference type="ChEBI" id="CHEBI:30616"/>
    </ligand>
</feature>
<dbReference type="Gene3D" id="1.10.510.10">
    <property type="entry name" value="Transferase(Phosphotransferase) domain 1"/>
    <property type="match status" value="1"/>
</dbReference>
<protein>
    <submittedName>
        <fullName evidence="6">TKL family protein kinase</fullName>
    </submittedName>
</protein>
<dbReference type="VEuPathDB" id="TrichDB:TRFO_33761"/>
<dbReference type="EMBL" id="MLAK01000989">
    <property type="protein sequence ID" value="OHS99760.1"/>
    <property type="molecule type" value="Genomic_DNA"/>
</dbReference>
<dbReference type="Pfam" id="PF07714">
    <property type="entry name" value="PK_Tyr_Ser-Thr"/>
    <property type="match status" value="1"/>
</dbReference>
<dbReference type="PROSITE" id="PS00108">
    <property type="entry name" value="PROTEIN_KINASE_ST"/>
    <property type="match status" value="1"/>
</dbReference>
<evidence type="ECO:0000256" key="2">
    <source>
        <dbReference type="ARBA" id="ARBA00022741"/>
    </source>
</evidence>
<evidence type="ECO:0000313" key="7">
    <source>
        <dbReference type="Proteomes" id="UP000179807"/>
    </source>
</evidence>
<dbReference type="InterPro" id="IPR008271">
    <property type="entry name" value="Ser/Thr_kinase_AS"/>
</dbReference>
<dbReference type="InterPro" id="IPR051681">
    <property type="entry name" value="Ser/Thr_Kinases-Pseudokinases"/>
</dbReference>
<keyword evidence="6" id="KW-0808">Transferase</keyword>
<dbReference type="GeneID" id="94843965"/>
<dbReference type="GO" id="GO:0004674">
    <property type="term" value="F:protein serine/threonine kinase activity"/>
    <property type="evidence" value="ECO:0007669"/>
    <property type="project" value="UniProtKB-KW"/>
</dbReference>
<dbReference type="SMART" id="SM00220">
    <property type="entry name" value="S_TKc"/>
    <property type="match status" value="1"/>
</dbReference>
<dbReference type="PRINTS" id="PR00109">
    <property type="entry name" value="TYRKINASE"/>
</dbReference>
<keyword evidence="1" id="KW-0723">Serine/threonine-protein kinase</keyword>
<reference evidence="6" key="1">
    <citation type="submission" date="2016-10" db="EMBL/GenBank/DDBJ databases">
        <authorList>
            <person name="Benchimol M."/>
            <person name="Almeida L.G."/>
            <person name="Vasconcelos A.T."/>
            <person name="Perreira-Neves A."/>
            <person name="Rosa I.A."/>
            <person name="Tasca T."/>
            <person name="Bogo M.R."/>
            <person name="de Souza W."/>
        </authorList>
    </citation>
    <scope>NUCLEOTIDE SEQUENCE [LARGE SCALE GENOMIC DNA]</scope>
    <source>
        <strain evidence="6">K</strain>
    </source>
</reference>
<evidence type="ECO:0000313" key="6">
    <source>
        <dbReference type="EMBL" id="OHS99760.1"/>
    </source>
</evidence>
<feature type="domain" description="Protein kinase" evidence="5">
    <location>
        <begin position="37"/>
        <end position="291"/>
    </location>
</feature>
<evidence type="ECO:0000256" key="1">
    <source>
        <dbReference type="ARBA" id="ARBA00022527"/>
    </source>
</evidence>
<dbReference type="InterPro" id="IPR016024">
    <property type="entry name" value="ARM-type_fold"/>
</dbReference>
<dbReference type="PROSITE" id="PS50011">
    <property type="entry name" value="PROTEIN_KINASE_DOM"/>
    <property type="match status" value="1"/>
</dbReference>
<keyword evidence="2 4" id="KW-0547">Nucleotide-binding</keyword>
<proteinExistence type="predicted"/>
<keyword evidence="7" id="KW-1185">Reference proteome</keyword>
<evidence type="ECO:0000256" key="4">
    <source>
        <dbReference type="PROSITE-ProRule" id="PRU10141"/>
    </source>
</evidence>
<evidence type="ECO:0000259" key="5">
    <source>
        <dbReference type="PROSITE" id="PS50011"/>
    </source>
</evidence>
<dbReference type="InterPro" id="IPR017441">
    <property type="entry name" value="Protein_kinase_ATP_BS"/>
</dbReference>
<dbReference type="PROSITE" id="PS00107">
    <property type="entry name" value="PROTEIN_KINASE_ATP"/>
    <property type="match status" value="1"/>
</dbReference>
<keyword evidence="6" id="KW-0418">Kinase</keyword>
<dbReference type="RefSeq" id="XP_068352897.1">
    <property type="nucleotide sequence ID" value="XM_068509261.1"/>
</dbReference>
<comment type="caution">
    <text evidence="6">The sequence shown here is derived from an EMBL/GenBank/DDBJ whole genome shotgun (WGS) entry which is preliminary data.</text>
</comment>
<dbReference type="PANTHER" id="PTHR44329">
    <property type="entry name" value="SERINE/THREONINE-PROTEIN KINASE TNNI3K-RELATED"/>
    <property type="match status" value="1"/>
</dbReference>
<dbReference type="GO" id="GO:0005524">
    <property type="term" value="F:ATP binding"/>
    <property type="evidence" value="ECO:0007669"/>
    <property type="project" value="UniProtKB-UniRule"/>
</dbReference>
<keyword evidence="3 4" id="KW-0067">ATP-binding</keyword>
<sequence>MYDSHLAPTPESALEDSLISIFEESIFAQYEISFDDLEFRQVIGSGAFGEVSEGIYLPQQLRVAIKKLHIAPTDGRAKKLFRREIEILAKASHQYLLPFVGYTQTDPYCIVTKYIPNDSLFNAIHNDKKKLNLNATDLTIIAYGIASGMQFLHSLDILHRDLKSQNVLIDENKLPVICDFGSSRKADNKRNMTTSSTGTPVYMAPEFIVGGKYNKSVDVYSFGMVLWEMLTRQIPFSDLEAAQVIFHVAIMKSRPFIGDETPEPLKKLIERCWAQEPEDRPTFSEISELFFQGKVEFPGTDSEVFLERIGRARRKMLANARTRNSCFSHLGFQNRNPIVPVKRFFKPPSSSDRMDSQNPIADKANIYLSELNVRNTNLNMILDFFEANDNADDLSQVNLWQPFLKLLSEAPPNILPRIQHIVAKFAQRPEICNKVKCVNDLHTYICSNSIDLFLYFVNYETGCVTINVVDKLIEMSRKNDRTSEKAVILLYKISRSKFSDRILEFFRNSVFEFVDKAGGHIILKSLIQSDQVSREMIVAYSASNISMNAYAAYEAVFTLIWATPEFFTLKTVLKHIKSNDEQLRSVGLEFLRRFSEGADGEPLEKMIKALLYAGINYGSEESVLLLCNIAKDRQKCGRIIRTANKWLTCQYPYLFFRLYLVLIRQEDENFEGCSGIHPEANYVSHCENNRKILFSKPENYSFLKNCLLCSSQVTVLAVSSVINMISDEILSTNEVSQNLVNFGIIKTLCQNLVTYHDNNKIIFIGHTIARVSQFVYCPDICDVARFFLRQVKQGNPNTSRLYEYLSIFGRHKETHHIFQDEKAQSILTNSGNTTKLSPLVRKVGNIDNDNQCLKPTTMQDFHFV</sequence>
<accession>A0A1J4JKY0</accession>
<dbReference type="Proteomes" id="UP000179807">
    <property type="component" value="Unassembled WGS sequence"/>
</dbReference>
<name>A0A1J4JKY0_9EUKA</name>
<gene>
    <name evidence="6" type="ORF">TRFO_33761</name>
</gene>